<dbReference type="HOGENOM" id="CLU_163181_0_0_12"/>
<protein>
    <submittedName>
        <fullName evidence="1">Uncharacterized protein</fullName>
    </submittedName>
</protein>
<reference evidence="1" key="1">
    <citation type="submission" date="2013-04" db="EMBL/GenBank/DDBJ databases">
        <title>Comparative Genomics of Relapsing Fever Spirochetes.</title>
        <authorList>
            <person name="Schwan T.G."/>
            <person name="Raffel S.J."/>
            <person name="Porcella S.F."/>
            <person name="Martens C.A."/>
            <person name="Bruno D.P."/>
            <person name="Ricklefs S.M."/>
            <person name="Barbian K.B."/>
        </authorList>
    </citation>
    <scope>NUCLEOTIDE SEQUENCE</scope>
    <source>
        <strain evidence="1">Co53</strain>
        <plasmid evidence="1">unnamed</plasmid>
    </source>
</reference>
<dbReference type="Proteomes" id="UP000019330">
    <property type="component" value="Plasmid unnamed"/>
</dbReference>
<evidence type="ECO:0000313" key="2">
    <source>
        <dbReference type="Proteomes" id="UP000019330"/>
    </source>
</evidence>
<organism evidence="1">
    <name type="scientific">Borrelia coriaceae ATCC 43381</name>
    <dbReference type="NCBI Taxonomy" id="1408429"/>
    <lineage>
        <taxon>Bacteria</taxon>
        <taxon>Pseudomonadati</taxon>
        <taxon>Spirochaetota</taxon>
        <taxon>Spirochaetia</taxon>
        <taxon>Spirochaetales</taxon>
        <taxon>Borreliaceae</taxon>
        <taxon>Borrelia</taxon>
    </lineage>
</organism>
<dbReference type="AlphaFoldDB" id="W5SWN5"/>
<geneLocation type="plasmid" evidence="1 2">
    <name>unnamed</name>
</geneLocation>
<proteinExistence type="predicted"/>
<accession>W5SWN5</accession>
<sequence>MQKNINRSCLMIGLGLAITDNIKRYSMPMFLFKKNLLKNRANAFYDKKINKGSSIRFDGVFLLKEGEDVEILDSNVFTKEIPAKVYTLDDVDFRVEEQVLVEDDFFEIVSINKYYNSYVQKKVGYIVLVLKKL</sequence>
<dbReference type="EMBL" id="CP005746">
    <property type="protein sequence ID" value="AHH11108.1"/>
    <property type="molecule type" value="Genomic_DNA"/>
</dbReference>
<gene>
    <name evidence="1" type="ORF">BCO_0021100</name>
</gene>
<evidence type="ECO:0000313" key="1">
    <source>
        <dbReference type="EMBL" id="AHH11108.1"/>
    </source>
</evidence>
<keyword evidence="2" id="KW-1185">Reference proteome</keyword>
<name>W5SWN5_9SPIR</name>
<keyword evidence="1" id="KW-0614">Plasmid</keyword>